<comment type="caution">
    <text evidence="1">The sequence shown here is derived from an EMBL/GenBank/DDBJ whole genome shotgun (WGS) entry which is preliminary data.</text>
</comment>
<evidence type="ECO:0000313" key="1">
    <source>
        <dbReference type="EMBL" id="KKP48207.1"/>
    </source>
</evidence>
<protein>
    <recommendedName>
        <fullName evidence="3">HNH endonuclease</fullName>
    </recommendedName>
</protein>
<dbReference type="AlphaFoldDB" id="A0A0G0CXW4"/>
<organism evidence="1 2">
    <name type="scientific">Candidatus Woesebacteria bacterium GW2011_GWA2_33_28</name>
    <dbReference type="NCBI Taxonomy" id="1618561"/>
    <lineage>
        <taxon>Bacteria</taxon>
        <taxon>Candidatus Woeseibacteriota</taxon>
    </lineage>
</organism>
<accession>A0A0G0CXW4</accession>
<gene>
    <name evidence="1" type="ORF">UR38_C0001G0003</name>
</gene>
<reference evidence="1 2" key="1">
    <citation type="journal article" date="2015" name="Nature">
        <title>rRNA introns, odd ribosomes, and small enigmatic genomes across a large radiation of phyla.</title>
        <authorList>
            <person name="Brown C.T."/>
            <person name="Hug L.A."/>
            <person name="Thomas B.C."/>
            <person name="Sharon I."/>
            <person name="Castelle C.J."/>
            <person name="Singh A."/>
            <person name="Wilkins M.J."/>
            <person name="Williams K.H."/>
            <person name="Banfield J.F."/>
        </authorList>
    </citation>
    <scope>NUCLEOTIDE SEQUENCE [LARGE SCALE GENOMIC DNA]</scope>
</reference>
<evidence type="ECO:0008006" key="3">
    <source>
        <dbReference type="Google" id="ProtNLM"/>
    </source>
</evidence>
<name>A0A0G0CXW4_9BACT</name>
<dbReference type="Proteomes" id="UP000033995">
    <property type="component" value="Unassembled WGS sequence"/>
</dbReference>
<sequence>MPYRDIFKRRAAHRRYYQKNVQLYINKNSRRKKELASFVNSLKQKSCSDCGHKYPYYAMDFDHRDESQKLTTINRMVSTHRYSKDKILKEIEKCDLVCANCHRIRTYNRINNARSANGRPNDSGSFNLRSNRSRAASLYDTQALGVHHTVL</sequence>
<dbReference type="EMBL" id="LBOZ01000001">
    <property type="protein sequence ID" value="KKP48207.1"/>
    <property type="molecule type" value="Genomic_DNA"/>
</dbReference>
<evidence type="ECO:0000313" key="2">
    <source>
        <dbReference type="Proteomes" id="UP000033995"/>
    </source>
</evidence>
<proteinExistence type="predicted"/>